<comment type="similarity">
    <text evidence="1">Belongs to the bacterial solute-binding protein 5 family.</text>
</comment>
<keyword evidence="3" id="KW-0732">Signal</keyword>
<evidence type="ECO:0000256" key="3">
    <source>
        <dbReference type="ARBA" id="ARBA00022729"/>
    </source>
</evidence>
<evidence type="ECO:0000259" key="4">
    <source>
        <dbReference type="Pfam" id="PF00496"/>
    </source>
</evidence>
<dbReference type="CDD" id="cd08493">
    <property type="entry name" value="PBP2_DppA_like"/>
    <property type="match status" value="1"/>
</dbReference>
<dbReference type="SUPFAM" id="SSF53850">
    <property type="entry name" value="Periplasmic binding protein-like II"/>
    <property type="match status" value="1"/>
</dbReference>
<dbReference type="GO" id="GO:0042597">
    <property type="term" value="C:periplasmic space"/>
    <property type="evidence" value="ECO:0007669"/>
    <property type="project" value="UniProtKB-ARBA"/>
</dbReference>
<name>A0AAU8DUL7_9ACTN</name>
<dbReference type="InterPro" id="IPR039424">
    <property type="entry name" value="SBP_5"/>
</dbReference>
<keyword evidence="2" id="KW-0813">Transport</keyword>
<evidence type="ECO:0000256" key="2">
    <source>
        <dbReference type="ARBA" id="ARBA00022448"/>
    </source>
</evidence>
<gene>
    <name evidence="5" type="ORF">ABLG96_04225</name>
</gene>
<evidence type="ECO:0000256" key="1">
    <source>
        <dbReference type="ARBA" id="ARBA00005695"/>
    </source>
</evidence>
<sequence length="508" mass="55875">MFDPLYATDGETFRPVRQMMEGLVGFKSGTADIEPRLAESWEQTADGKTWTFKIRQGVKFSDDTALDSKAVCYNLDRMYTQTGAGATQAQYWSDNMGGFKGQKGEDGKEVPSLYVSCTADGDNAVVKINRATSKFPAILGLPSYSIQSPAALEKYKANDVKASGEAFTYPEYATDHPTGTGPLKFESYDKANGEITLVRNDAYWGTKATVAKLIFKIIPDETARKQALQSGSIQGYDLPNPADWDSLKADGYNLLIRPAFNVLYLGIDQKNNPKLQDLKVRQAIAYALNRQDFVDSQLPEGAKVALEYYPDTVDGYTEDVQKYDYNPDMAKQLLQEAGATDLTLKFYWPTEVSRPYMPSPKDVFTAFSADLEAVGIKLDVTSKPWNGGYLDDVDANRPDLFLLGWTGDYNTPDNFIGSFFSDPLSRFYTKAAPWGATLSAEIAAADTEPDATKRNELYVALNKKLMAEYLPAIPISHAPPALVLGKDISGVVASPLTDEDYAHVVVAG</sequence>
<dbReference type="InterPro" id="IPR030678">
    <property type="entry name" value="Peptide/Ni-bd"/>
</dbReference>
<dbReference type="RefSeq" id="WP_353650167.1">
    <property type="nucleotide sequence ID" value="NZ_CP159218.1"/>
</dbReference>
<dbReference type="AlphaFoldDB" id="A0AAU8DUL7"/>
<feature type="domain" description="Solute-binding protein family 5" evidence="4">
    <location>
        <begin position="33"/>
        <end position="422"/>
    </location>
</feature>
<reference evidence="5" key="1">
    <citation type="submission" date="2024-05" db="EMBL/GenBank/DDBJ databases">
        <authorList>
            <person name="Cai S.Y."/>
            <person name="Jin L.M."/>
            <person name="Li H.R."/>
        </authorList>
    </citation>
    <scope>NUCLEOTIDE SEQUENCE</scope>
    <source>
        <strain evidence="5">A5-74</strain>
    </source>
</reference>
<dbReference type="PANTHER" id="PTHR30290">
    <property type="entry name" value="PERIPLASMIC BINDING COMPONENT OF ABC TRANSPORTER"/>
    <property type="match status" value="1"/>
</dbReference>
<dbReference type="PIRSF" id="PIRSF002741">
    <property type="entry name" value="MppA"/>
    <property type="match status" value="1"/>
</dbReference>
<dbReference type="Gene3D" id="3.90.76.10">
    <property type="entry name" value="Dipeptide-binding Protein, Domain 1"/>
    <property type="match status" value="1"/>
</dbReference>
<evidence type="ECO:0000313" key="5">
    <source>
        <dbReference type="EMBL" id="XCG64554.1"/>
    </source>
</evidence>
<dbReference type="GO" id="GO:1904680">
    <property type="term" value="F:peptide transmembrane transporter activity"/>
    <property type="evidence" value="ECO:0007669"/>
    <property type="project" value="TreeGrafter"/>
</dbReference>
<proteinExistence type="inferred from homology"/>
<dbReference type="EMBL" id="CP159218">
    <property type="protein sequence ID" value="XCG64554.1"/>
    <property type="molecule type" value="Genomic_DNA"/>
</dbReference>
<dbReference type="Pfam" id="PF00496">
    <property type="entry name" value="SBP_bac_5"/>
    <property type="match status" value="1"/>
</dbReference>
<dbReference type="GO" id="GO:0015833">
    <property type="term" value="P:peptide transport"/>
    <property type="evidence" value="ECO:0007669"/>
    <property type="project" value="TreeGrafter"/>
</dbReference>
<accession>A0AAU8DUL7</accession>
<dbReference type="Gene3D" id="3.10.105.10">
    <property type="entry name" value="Dipeptide-binding Protein, Domain 3"/>
    <property type="match status" value="1"/>
</dbReference>
<dbReference type="PANTHER" id="PTHR30290:SF9">
    <property type="entry name" value="OLIGOPEPTIDE-BINDING PROTEIN APPA"/>
    <property type="match status" value="1"/>
</dbReference>
<dbReference type="GO" id="GO:0043190">
    <property type="term" value="C:ATP-binding cassette (ABC) transporter complex"/>
    <property type="evidence" value="ECO:0007669"/>
    <property type="project" value="InterPro"/>
</dbReference>
<protein>
    <submittedName>
        <fullName evidence="5">ABC transporter substrate-binding protein</fullName>
    </submittedName>
</protein>
<organism evidence="5">
    <name type="scientific">Nakamurella sp. A5-74</name>
    <dbReference type="NCBI Taxonomy" id="3158264"/>
    <lineage>
        <taxon>Bacteria</taxon>
        <taxon>Bacillati</taxon>
        <taxon>Actinomycetota</taxon>
        <taxon>Actinomycetes</taxon>
        <taxon>Nakamurellales</taxon>
        <taxon>Nakamurellaceae</taxon>
        <taxon>Nakamurella</taxon>
    </lineage>
</organism>
<dbReference type="InterPro" id="IPR000914">
    <property type="entry name" value="SBP_5_dom"/>
</dbReference>
<dbReference type="Gene3D" id="3.40.190.10">
    <property type="entry name" value="Periplasmic binding protein-like II"/>
    <property type="match status" value="1"/>
</dbReference>